<proteinExistence type="predicted"/>
<sequence length="64" mass="7036">MTATMFAWIKPHDDEASEKTLTSHPMYFNLQDIRPAAITSKLAKHDADACDFAAHANPARPIGP</sequence>
<dbReference type="Proteomes" id="UP000187251">
    <property type="component" value="Unassembled WGS sequence"/>
</dbReference>
<evidence type="ECO:0000313" key="2">
    <source>
        <dbReference type="Proteomes" id="UP000187251"/>
    </source>
</evidence>
<comment type="caution">
    <text evidence="1">The sequence shown here is derived from an EMBL/GenBank/DDBJ whole genome shotgun (WGS) entry which is preliminary data.</text>
</comment>
<accession>A0A1R1JL73</accession>
<protein>
    <submittedName>
        <fullName evidence="1">Uncharacterized protein</fullName>
    </submittedName>
</protein>
<organism evidence="1 2">
    <name type="scientific">Alcaligenes xylosoxydans xylosoxydans</name>
    <name type="common">Achromobacter xylosoxidans</name>
    <dbReference type="NCBI Taxonomy" id="85698"/>
    <lineage>
        <taxon>Bacteria</taxon>
        <taxon>Pseudomonadati</taxon>
        <taxon>Pseudomonadota</taxon>
        <taxon>Betaproteobacteria</taxon>
        <taxon>Burkholderiales</taxon>
        <taxon>Alcaligenaceae</taxon>
        <taxon>Achromobacter</taxon>
    </lineage>
</organism>
<dbReference type="EMBL" id="MJMN01000064">
    <property type="protein sequence ID" value="OMG76195.1"/>
    <property type="molecule type" value="Genomic_DNA"/>
</dbReference>
<reference evidence="1 2" key="1">
    <citation type="submission" date="2016-09" db="EMBL/GenBank/DDBJ databases">
        <title>Phylogenomics of Achromobacter.</title>
        <authorList>
            <person name="Jeukens J."/>
            <person name="Freschi L."/>
            <person name="Vincent A.T."/>
            <person name="Emond-Rheault J.-G."/>
            <person name="Kukavica-Ibrulj I."/>
            <person name="Charette S.J."/>
            <person name="Levesque R.C."/>
        </authorList>
    </citation>
    <scope>NUCLEOTIDE SEQUENCE [LARGE SCALE GENOMIC DNA]</scope>
    <source>
        <strain evidence="1 2">AUS488</strain>
    </source>
</reference>
<gene>
    <name evidence="1" type="ORF">BIZ92_18100</name>
</gene>
<evidence type="ECO:0000313" key="1">
    <source>
        <dbReference type="EMBL" id="OMG76195.1"/>
    </source>
</evidence>
<name>A0A1R1JL73_ALCXX</name>
<dbReference type="AlphaFoldDB" id="A0A1R1JL73"/>